<evidence type="ECO:0000313" key="1">
    <source>
        <dbReference type="EMBL" id="CEL58677.1"/>
    </source>
</evidence>
<evidence type="ECO:0000313" key="2">
    <source>
        <dbReference type="Proteomes" id="UP000059188"/>
    </source>
</evidence>
<proteinExistence type="predicted"/>
<keyword evidence="2" id="KW-1185">Reference proteome</keyword>
<dbReference type="AlphaFoldDB" id="A0A0B7FR93"/>
<dbReference type="OrthoDB" id="3156967at2759"/>
<dbReference type="EMBL" id="LN679132">
    <property type="protein sequence ID" value="CEL58677.1"/>
    <property type="molecule type" value="Genomic_DNA"/>
</dbReference>
<name>A0A0B7FR93_THACB</name>
<gene>
    <name evidence="1" type="ORF">RSOLAG1IB_08741</name>
</gene>
<reference evidence="1 2" key="1">
    <citation type="submission" date="2014-11" db="EMBL/GenBank/DDBJ databases">
        <authorList>
            <person name="Wibberg Daniel"/>
        </authorList>
    </citation>
    <scope>NUCLEOTIDE SEQUENCE [LARGE SCALE GENOMIC DNA]</scope>
    <source>
        <strain evidence="1">Rhizoctonia solani AG1-IB 7/3/14</strain>
    </source>
</reference>
<dbReference type="Proteomes" id="UP000059188">
    <property type="component" value="Unassembled WGS sequence"/>
</dbReference>
<sequence>MDVTYCQLIRGPIQIPTTTLALTMVDCPGWYPSGQVCYPPELPAYLSNVYDLKPIVGLPSDAEVIGIHAVLYAARKASEIPGMHDPGLLMGLADHLFGAQMARYRSKHSLITFPSDATYSPPTLPTHLLKDSTYAPPPLPVHVAVQLEPITKSPSEEEVIKVQTAIRTYQQFANVPSLFDPHVDMDLSQHLFDIQMTRYTQRARQNYVGSKSDETLVTNSVTILQ</sequence>
<organism evidence="1 2">
    <name type="scientific">Thanatephorus cucumeris (strain AG1-IB / isolate 7/3/14)</name>
    <name type="common">Lettuce bottom rot fungus</name>
    <name type="synonym">Rhizoctonia solani</name>
    <dbReference type="NCBI Taxonomy" id="1108050"/>
    <lineage>
        <taxon>Eukaryota</taxon>
        <taxon>Fungi</taxon>
        <taxon>Dikarya</taxon>
        <taxon>Basidiomycota</taxon>
        <taxon>Agaricomycotina</taxon>
        <taxon>Agaricomycetes</taxon>
        <taxon>Cantharellales</taxon>
        <taxon>Ceratobasidiaceae</taxon>
        <taxon>Rhizoctonia</taxon>
        <taxon>Rhizoctonia solani AG-1</taxon>
    </lineage>
</organism>
<accession>A0A0B7FR93</accession>
<protein>
    <submittedName>
        <fullName evidence="1">Uncharacterized protein</fullName>
    </submittedName>
</protein>